<organism evidence="2">
    <name type="scientific">Thermosporothrix sp. COM3</name>
    <dbReference type="NCBI Taxonomy" id="2490863"/>
    <lineage>
        <taxon>Bacteria</taxon>
        <taxon>Bacillati</taxon>
        <taxon>Chloroflexota</taxon>
        <taxon>Ktedonobacteria</taxon>
        <taxon>Ktedonobacterales</taxon>
        <taxon>Thermosporotrichaceae</taxon>
        <taxon>Thermosporothrix</taxon>
    </lineage>
</organism>
<dbReference type="Gene3D" id="3.40.50.10540">
    <property type="entry name" value="Crotonobetainyl-coa:carnitine coa-transferase, domain 1"/>
    <property type="match status" value="1"/>
</dbReference>
<accession>A0A455SEQ9</accession>
<dbReference type="EMBL" id="AP019376">
    <property type="protein sequence ID" value="BBH85442.1"/>
    <property type="molecule type" value="Genomic_DNA"/>
</dbReference>
<dbReference type="InterPro" id="IPR050483">
    <property type="entry name" value="CoA-transferase_III_domain"/>
</dbReference>
<dbReference type="PANTHER" id="PTHR48207:SF3">
    <property type="entry name" value="SUCCINATE--HYDROXYMETHYLGLUTARATE COA-TRANSFERASE"/>
    <property type="match status" value="1"/>
</dbReference>
<keyword evidence="1 2" id="KW-0808">Transferase</keyword>
<dbReference type="InterPro" id="IPR003673">
    <property type="entry name" value="CoA-Trfase_fam_III"/>
</dbReference>
<dbReference type="Gene3D" id="3.30.1540.10">
    <property type="entry name" value="formyl-coa transferase, domain 3"/>
    <property type="match status" value="1"/>
</dbReference>
<dbReference type="GO" id="GO:0008410">
    <property type="term" value="F:CoA-transferase activity"/>
    <property type="evidence" value="ECO:0007669"/>
    <property type="project" value="TreeGrafter"/>
</dbReference>
<proteinExistence type="predicted"/>
<protein>
    <submittedName>
        <fullName evidence="2">CoA transferase</fullName>
    </submittedName>
</protein>
<evidence type="ECO:0000256" key="1">
    <source>
        <dbReference type="ARBA" id="ARBA00022679"/>
    </source>
</evidence>
<dbReference type="InterPro" id="IPR044855">
    <property type="entry name" value="CoA-Trfase_III_dom3_sf"/>
</dbReference>
<dbReference type="AlphaFoldDB" id="A0A455SEQ9"/>
<dbReference type="Pfam" id="PF02515">
    <property type="entry name" value="CoA_transf_3"/>
    <property type="match status" value="1"/>
</dbReference>
<dbReference type="SUPFAM" id="SSF89796">
    <property type="entry name" value="CoA-transferase family III (CaiB/BaiF)"/>
    <property type="match status" value="1"/>
</dbReference>
<name>A0A455SEQ9_9CHLR</name>
<dbReference type="PANTHER" id="PTHR48207">
    <property type="entry name" value="SUCCINATE--HYDROXYMETHYLGLUTARATE COA-TRANSFERASE"/>
    <property type="match status" value="1"/>
</dbReference>
<dbReference type="InterPro" id="IPR023606">
    <property type="entry name" value="CoA-Trfase_III_dom_1_sf"/>
</dbReference>
<reference evidence="2" key="1">
    <citation type="submission" date="2018-12" db="EMBL/GenBank/DDBJ databases">
        <title>Novel natural products biosynthetic potential of the class Ktedonobacteria.</title>
        <authorList>
            <person name="Zheng Y."/>
            <person name="Saitou A."/>
            <person name="Wang C.M."/>
            <person name="Toyoda A."/>
            <person name="Minakuchi Y."/>
            <person name="Sekiguchi Y."/>
            <person name="Ueda K."/>
            <person name="Takano H."/>
            <person name="Sakai Y."/>
            <person name="Yokota A."/>
            <person name="Yabe S."/>
        </authorList>
    </citation>
    <scope>NUCLEOTIDE SEQUENCE</scope>
    <source>
        <strain evidence="2">COM3</strain>
    </source>
</reference>
<evidence type="ECO:0000313" key="2">
    <source>
        <dbReference type="EMBL" id="BBH85442.1"/>
    </source>
</evidence>
<sequence>MAHLFSDLKVLDMATFIAGPGAATILSDFGADVIKVEIPGAGDPYRHLYRVSPNPRSSKNYMWQLTNRNKRSITLNLKSPRSKEIIKKLIAWADVMIVNYPPRVREKLGMTYDVASAINPRLIYADITGFGNKGPDADKPGFDLTAYWARSGLMDRTRNDDCPPAIPLPGMGDQPTAMTLYASIVTGLYRREKTGEGCHVSTALLAEGTWAAATWIQAALDGAQMPQHTDRKHPANALMNTYKTADGRWFLLIAEGEKRWPALMSALNMPAWATDERFCDSAHRSENASALTALLEATFATQPFAYWAEALDKAWIPYSLIQTIDENAHSPQLVENGFVVPIADGSETPRYTVDSPVYIEQETKVAPRLAPELGQHTREVLKACGYSDEEIEAMSEEGVI</sequence>
<gene>
    <name evidence="2" type="ORF">KTC_01930</name>
</gene>